<reference evidence="4 5" key="1">
    <citation type="submission" date="2019-08" db="EMBL/GenBank/DDBJ databases">
        <title>Genome sequence of Gelidibacter salicanalis IC162T.</title>
        <authorList>
            <person name="Bowman J.P."/>
        </authorList>
    </citation>
    <scope>NUCLEOTIDE SEQUENCE [LARGE SCALE GENOMIC DNA]</scope>
    <source>
        <strain evidence="4 5">IC162</strain>
    </source>
</reference>
<dbReference type="OrthoDB" id="649666at2"/>
<organism evidence="4 5">
    <name type="scientific">Gelidibacter salicanalis</name>
    <dbReference type="NCBI Taxonomy" id="291193"/>
    <lineage>
        <taxon>Bacteria</taxon>
        <taxon>Pseudomonadati</taxon>
        <taxon>Bacteroidota</taxon>
        <taxon>Flavobacteriia</taxon>
        <taxon>Flavobacteriales</taxon>
        <taxon>Flavobacteriaceae</taxon>
        <taxon>Gelidibacter</taxon>
    </lineage>
</organism>
<evidence type="ECO:0000259" key="3">
    <source>
        <dbReference type="Pfam" id="PF16344"/>
    </source>
</evidence>
<sequence length="393" mass="45367">MISKHVEDLIVKYINNSANSDELSELNYWIEDPNNYEVFKEIVRTHYTINYSLENRNTNDTKRRLLAQIKKDKTIFKLKRIRLYSKYAAAALIILCTGYFYQQGFFSDLPLKTIGRKDAPININSEIKSGSDKAILTLEDGTQMALRKGHSMQTKNAISNGEKISYNRKSNNTTAELYNYLTIPRGGQFHLKLSDETEVWLNSETQIKYPVCFKDGETRKVELIYGEAYFAVSPSSKHNGSKFRVINKAQEVEVLGTEFNIKAYRDEEFVYTTLVEGKVIVNIDTKKQALVPEQQLKLNLDLNITTIKKVDIRNEISWKDGVFSFDGKSLKDIMKVLSRWYDIDVVIENKDIENEEFVGVLNKDQNINEILSNIKSFGIIKDYKIIDKTIILK</sequence>
<dbReference type="InterPro" id="IPR006860">
    <property type="entry name" value="FecR"/>
</dbReference>
<dbReference type="EMBL" id="VORX01000003">
    <property type="protein sequence ID" value="TXE08385.1"/>
    <property type="molecule type" value="Genomic_DNA"/>
</dbReference>
<keyword evidence="1" id="KW-0472">Membrane</keyword>
<accession>A0A5C7APB7</accession>
<feature type="domain" description="FecR protein" evidence="2">
    <location>
        <begin position="184"/>
        <end position="279"/>
    </location>
</feature>
<feature type="domain" description="Protein FecR C-terminal" evidence="3">
    <location>
        <begin position="323"/>
        <end position="392"/>
    </location>
</feature>
<dbReference type="RefSeq" id="WP_146892299.1">
    <property type="nucleotide sequence ID" value="NZ_VORX01000003.1"/>
</dbReference>
<evidence type="ECO:0000256" key="1">
    <source>
        <dbReference type="SAM" id="Phobius"/>
    </source>
</evidence>
<keyword evidence="1" id="KW-1133">Transmembrane helix</keyword>
<comment type="caution">
    <text evidence="4">The sequence shown here is derived from an EMBL/GenBank/DDBJ whole genome shotgun (WGS) entry which is preliminary data.</text>
</comment>
<keyword evidence="1" id="KW-0812">Transmembrane</keyword>
<dbReference type="AlphaFoldDB" id="A0A5C7APB7"/>
<dbReference type="PANTHER" id="PTHR30273:SF2">
    <property type="entry name" value="PROTEIN FECR"/>
    <property type="match status" value="1"/>
</dbReference>
<keyword evidence="5" id="KW-1185">Reference proteome</keyword>
<dbReference type="Gene3D" id="2.60.120.1440">
    <property type="match status" value="1"/>
</dbReference>
<evidence type="ECO:0000313" key="5">
    <source>
        <dbReference type="Proteomes" id="UP000321734"/>
    </source>
</evidence>
<dbReference type="Pfam" id="PF16344">
    <property type="entry name" value="FecR_C"/>
    <property type="match status" value="1"/>
</dbReference>
<proteinExistence type="predicted"/>
<dbReference type="InterPro" id="IPR032508">
    <property type="entry name" value="FecR_C"/>
</dbReference>
<evidence type="ECO:0000259" key="2">
    <source>
        <dbReference type="Pfam" id="PF04773"/>
    </source>
</evidence>
<name>A0A5C7APB7_9FLAO</name>
<dbReference type="GO" id="GO:0016989">
    <property type="term" value="F:sigma factor antagonist activity"/>
    <property type="evidence" value="ECO:0007669"/>
    <property type="project" value="TreeGrafter"/>
</dbReference>
<evidence type="ECO:0000313" key="4">
    <source>
        <dbReference type="EMBL" id="TXE08385.1"/>
    </source>
</evidence>
<feature type="transmembrane region" description="Helical" evidence="1">
    <location>
        <begin position="83"/>
        <end position="101"/>
    </location>
</feature>
<dbReference type="Gene3D" id="3.55.50.30">
    <property type="match status" value="1"/>
</dbReference>
<dbReference type="Proteomes" id="UP000321734">
    <property type="component" value="Unassembled WGS sequence"/>
</dbReference>
<gene>
    <name evidence="4" type="ORF">ES711_07705</name>
</gene>
<dbReference type="Pfam" id="PF04773">
    <property type="entry name" value="FecR"/>
    <property type="match status" value="1"/>
</dbReference>
<protein>
    <submittedName>
        <fullName evidence="4">DUF4974 domain-containing protein</fullName>
    </submittedName>
</protein>
<dbReference type="InterPro" id="IPR012373">
    <property type="entry name" value="Ferrdict_sens_TM"/>
</dbReference>
<dbReference type="PANTHER" id="PTHR30273">
    <property type="entry name" value="PERIPLASMIC SIGNAL SENSOR AND SIGMA FACTOR ACTIVATOR FECR-RELATED"/>
    <property type="match status" value="1"/>
</dbReference>